<dbReference type="Proteomes" id="UP001165289">
    <property type="component" value="Unassembled WGS sequence"/>
</dbReference>
<evidence type="ECO:0000313" key="3">
    <source>
        <dbReference type="Proteomes" id="UP001165289"/>
    </source>
</evidence>
<evidence type="ECO:0000259" key="1">
    <source>
        <dbReference type="PROSITE" id="PS50994"/>
    </source>
</evidence>
<dbReference type="Pfam" id="PF00665">
    <property type="entry name" value="rve"/>
    <property type="match status" value="1"/>
</dbReference>
<dbReference type="PANTHER" id="PTHR37984:SF5">
    <property type="entry name" value="PROTEIN NYNRIN-LIKE"/>
    <property type="match status" value="1"/>
</dbReference>
<feature type="domain" description="Integrase catalytic" evidence="1">
    <location>
        <begin position="108"/>
        <end position="266"/>
    </location>
</feature>
<organism evidence="2 3">
    <name type="scientific">Oopsacas minuta</name>
    <dbReference type="NCBI Taxonomy" id="111878"/>
    <lineage>
        <taxon>Eukaryota</taxon>
        <taxon>Metazoa</taxon>
        <taxon>Porifera</taxon>
        <taxon>Hexactinellida</taxon>
        <taxon>Hexasterophora</taxon>
        <taxon>Lyssacinosida</taxon>
        <taxon>Leucopsacidae</taxon>
        <taxon>Oopsacas</taxon>
    </lineage>
</organism>
<name>A0AAV7JZ88_9METZ</name>
<dbReference type="SUPFAM" id="SSF53098">
    <property type="entry name" value="Ribonuclease H-like"/>
    <property type="match status" value="1"/>
</dbReference>
<keyword evidence="3" id="KW-1185">Reference proteome</keyword>
<dbReference type="EMBL" id="JAKMXF010000244">
    <property type="protein sequence ID" value="KAI6653978.1"/>
    <property type="molecule type" value="Genomic_DNA"/>
</dbReference>
<dbReference type="GO" id="GO:0015074">
    <property type="term" value="P:DNA integration"/>
    <property type="evidence" value="ECO:0007669"/>
    <property type="project" value="InterPro"/>
</dbReference>
<accession>A0AAV7JZ88</accession>
<protein>
    <recommendedName>
        <fullName evidence="1">Integrase catalytic domain-containing protein</fullName>
    </recommendedName>
</protein>
<gene>
    <name evidence="2" type="ORF">LOD99_3154</name>
</gene>
<dbReference type="InterPro" id="IPR001584">
    <property type="entry name" value="Integrase_cat-core"/>
</dbReference>
<reference evidence="2 3" key="1">
    <citation type="journal article" date="2023" name="BMC Biol.">
        <title>The compact genome of the sponge Oopsacas minuta (Hexactinellida) is lacking key metazoan core genes.</title>
        <authorList>
            <person name="Santini S."/>
            <person name="Schenkelaars Q."/>
            <person name="Jourda C."/>
            <person name="Duchesne M."/>
            <person name="Belahbib H."/>
            <person name="Rocher C."/>
            <person name="Selva M."/>
            <person name="Riesgo A."/>
            <person name="Vervoort M."/>
            <person name="Leys S.P."/>
            <person name="Kodjabachian L."/>
            <person name="Le Bivic A."/>
            <person name="Borchiellini C."/>
            <person name="Claverie J.M."/>
            <person name="Renard E."/>
        </authorList>
    </citation>
    <scope>NUCLEOTIDE SEQUENCE [LARGE SCALE GENOMIC DNA]</scope>
    <source>
        <strain evidence="2">SPO-2</strain>
    </source>
</reference>
<dbReference type="InterPro" id="IPR012337">
    <property type="entry name" value="RNaseH-like_sf"/>
</dbReference>
<sequence length="699" mass="80284">MSCQKELSCEGFTICNRRENKLFKVINSGSNSRSLEVVCLVQVSDNIRRYHDSAAYPGINTTIKSIKHEYFWPGMSKDFRNYVQSCRNCQLTGALPPQPQRKLQPIPPPDQPWNHIGIDLVCDLQENTEGYKHILVTTCYLSKFCPVRPLKTKTSREVLTQLENIYFTLGVPQIIQHDQRREFVSKEFQDFHHKLKVHNRKTTAYHPQSNGLVEVHNKIIKTKLHKMLVETSAECPSKLQAAVLAANTCWKKSTDYSPFYLMYGREANFSLLLDHSNMFHFEEEEEELNNLQLQTSSDEKDDDTFSPELEYSDGWIESLMEARSKSKLHAQENIHKEQQIQKYQFDDKVKKNCTSIKQGDQILVRNMQKAKKMPGTKKGGKYIGPMTIAKVTESYALVFKEEAKSPKRECTDIPTDVVTKKFKKSEKEVTMLPGNWKFGISKESLLNELENFKLAYTDHKNRGVYLSKFHETLQKSRNVKDFCIPLVIAYQVLKDCSPETMRREITYSLMEFSKHIYPDMGPTQAWDYVDKVLYALGVEWEIMSRGSAPVLNVMATVSLDVCLNSFQEVKSIMPRSGVSDGKDVNNWYFNEVLATTPSHHINSTSMSSNGSWATDAELIAASALLEADIYVANKIYRTEGSLDTEIRWSRLRASNNYTNNPTLYIANYSDHYEPVYCMFNSKNPTFSFSDKTLIGITDS</sequence>
<dbReference type="Gene3D" id="3.30.420.10">
    <property type="entry name" value="Ribonuclease H-like superfamily/Ribonuclease H"/>
    <property type="match status" value="1"/>
</dbReference>
<dbReference type="GO" id="GO:0003676">
    <property type="term" value="F:nucleic acid binding"/>
    <property type="evidence" value="ECO:0007669"/>
    <property type="project" value="InterPro"/>
</dbReference>
<dbReference type="InterPro" id="IPR041588">
    <property type="entry name" value="Integrase_H2C2"/>
</dbReference>
<dbReference type="InterPro" id="IPR036397">
    <property type="entry name" value="RNaseH_sf"/>
</dbReference>
<proteinExistence type="predicted"/>
<dbReference type="AlphaFoldDB" id="A0AAV7JZ88"/>
<evidence type="ECO:0000313" key="2">
    <source>
        <dbReference type="EMBL" id="KAI6653978.1"/>
    </source>
</evidence>
<comment type="caution">
    <text evidence="2">The sequence shown here is derived from an EMBL/GenBank/DDBJ whole genome shotgun (WGS) entry which is preliminary data.</text>
</comment>
<dbReference type="InterPro" id="IPR050951">
    <property type="entry name" value="Retrovirus_Pol_polyprotein"/>
</dbReference>
<dbReference type="Gene3D" id="1.10.340.70">
    <property type="match status" value="1"/>
</dbReference>
<dbReference type="Pfam" id="PF17921">
    <property type="entry name" value="Integrase_H2C2"/>
    <property type="match status" value="1"/>
</dbReference>
<dbReference type="PANTHER" id="PTHR37984">
    <property type="entry name" value="PROTEIN CBG26694"/>
    <property type="match status" value="1"/>
</dbReference>
<dbReference type="PROSITE" id="PS50994">
    <property type="entry name" value="INTEGRASE"/>
    <property type="match status" value="1"/>
</dbReference>